<dbReference type="Gene3D" id="3.40.50.300">
    <property type="entry name" value="P-loop containing nucleotide triphosphate hydrolases"/>
    <property type="match status" value="1"/>
</dbReference>
<dbReference type="CDD" id="cd04170">
    <property type="entry name" value="EF-G_bact"/>
    <property type="match status" value="1"/>
</dbReference>
<dbReference type="CDD" id="cd03713">
    <property type="entry name" value="EFG_mtEFG_C"/>
    <property type="match status" value="1"/>
</dbReference>
<dbReference type="SUPFAM" id="SSF54211">
    <property type="entry name" value="Ribosomal protein S5 domain 2-like"/>
    <property type="match status" value="1"/>
</dbReference>
<dbReference type="SUPFAM" id="SSF54980">
    <property type="entry name" value="EF-G C-terminal domain-like"/>
    <property type="match status" value="2"/>
</dbReference>
<dbReference type="InterPro" id="IPR027417">
    <property type="entry name" value="P-loop_NTPase"/>
</dbReference>
<keyword evidence="2" id="KW-0342">GTP-binding</keyword>
<dbReference type="PANTHER" id="PTHR43261">
    <property type="entry name" value="TRANSLATION ELONGATION FACTOR G-RELATED"/>
    <property type="match status" value="1"/>
</dbReference>
<dbReference type="Pfam" id="PF00679">
    <property type="entry name" value="EFG_C"/>
    <property type="match status" value="1"/>
</dbReference>
<dbReference type="CDD" id="cd01434">
    <property type="entry name" value="EFG_mtEFG1_IV"/>
    <property type="match status" value="1"/>
</dbReference>
<dbReference type="Pfam" id="PF03764">
    <property type="entry name" value="EFG_IV"/>
    <property type="match status" value="1"/>
</dbReference>
<evidence type="ECO:0000256" key="1">
    <source>
        <dbReference type="ARBA" id="ARBA00022741"/>
    </source>
</evidence>
<evidence type="ECO:0000313" key="5">
    <source>
        <dbReference type="Proteomes" id="UP000259030"/>
    </source>
</evidence>
<organism evidence="4 5">
    <name type="scientific">Deinococcus ficus</name>
    <dbReference type="NCBI Taxonomy" id="317577"/>
    <lineage>
        <taxon>Bacteria</taxon>
        <taxon>Thermotogati</taxon>
        <taxon>Deinococcota</taxon>
        <taxon>Deinococci</taxon>
        <taxon>Deinococcales</taxon>
        <taxon>Deinococcaceae</taxon>
        <taxon>Deinococcus</taxon>
    </lineage>
</organism>
<reference evidence="4 5" key="1">
    <citation type="submission" date="2017-05" db="EMBL/GenBank/DDBJ databases">
        <title>The complete genome sequence of Deinococcus ficus isolated from the rhizosphere of the Ficus religiosa L. in Taiwan.</title>
        <authorList>
            <person name="Wu K.-M."/>
            <person name="Liao T.-L."/>
            <person name="Liu Y.-M."/>
            <person name="Young C.-C."/>
            <person name="Tsai S.-F."/>
        </authorList>
    </citation>
    <scope>NUCLEOTIDE SEQUENCE [LARGE SCALE GENOMIC DNA]</scope>
    <source>
        <strain evidence="4 5">CC-FR2-10</strain>
    </source>
</reference>
<dbReference type="InterPro" id="IPR000795">
    <property type="entry name" value="T_Tr_GTP-bd_dom"/>
</dbReference>
<dbReference type="InterPro" id="IPR009022">
    <property type="entry name" value="EFG_III"/>
</dbReference>
<dbReference type="Pfam" id="PF14492">
    <property type="entry name" value="EFG_III"/>
    <property type="match status" value="1"/>
</dbReference>
<evidence type="ECO:0000256" key="2">
    <source>
        <dbReference type="ARBA" id="ARBA00023134"/>
    </source>
</evidence>
<dbReference type="InterPro" id="IPR005225">
    <property type="entry name" value="Small_GTP-bd"/>
</dbReference>
<dbReference type="AlphaFoldDB" id="A0A221SSM6"/>
<gene>
    <name evidence="4" type="ORF">DFI_00250</name>
</gene>
<dbReference type="FunFam" id="3.30.230.10:FF:000003">
    <property type="entry name" value="Elongation factor G"/>
    <property type="match status" value="1"/>
</dbReference>
<keyword evidence="1" id="KW-0547">Nucleotide-binding</keyword>
<dbReference type="Gene3D" id="3.30.230.10">
    <property type="match status" value="1"/>
</dbReference>
<name>A0A221SSM6_9DEIO</name>
<proteinExistence type="predicted"/>
<sequence>MPVRIVSLAAHSGTGKTTLAEALLHRSGAISRVGRVEDGTTQSDHTEEEHAHGFSIKTGVLRFKHRDTDITVLDTPGFADFVREIRGGMRASDSAVILVSGTGGVEVGTERVWAHADNLGMPRIVAVTKMDRERAHYLATLAELRASLPGPIVPAFIPDGEGPDFRGVINVLTAHPDEYSGETRHALEEARSTLVDAIVETDDDLMNRYLEGEDISQDELAKAFYAGVHAGKIYPAIPISATTQTGIPELMDLMVDGLRSAQERGELTGIDGQTRAPTPDAPFSARVWRMSIDPYVGKIAYLRVWSGTLKAGDTIRNTTRDVDLKPAHLYVMNGKDLTEVPELTAGMIGVITKNDQLHTGDTLADPQHPIQYDPLNLPDVVYTVALHPKTRQDEDRIGDAIAKLLEEDPTLHYGREPQTGEMLLGGMGEMHTNIAVEKLAALGVNVTVTPPQIPYRETIRAKAKAQGKHKKQSGGHGQYGDCHLQVEPGQGYHFKSAVVGGAIPGKYIPSIEKGVQDTMEKGALAGYPLQDVHFTVLDGSYHEVDSSDMAFRTAGSLAARAALEQARPVLLEPVMLLKVRAPAQYTGDIMGDLQGRRARVQGMEPDGTVFTISAIVPQSELQTYNADLRSMTGDRGAYSLKPHGYQEVPEHLAKKVVEERKFQAAAQS</sequence>
<dbReference type="Gene3D" id="3.30.70.240">
    <property type="match status" value="1"/>
</dbReference>
<dbReference type="PROSITE" id="PS51722">
    <property type="entry name" value="G_TR_2"/>
    <property type="match status" value="1"/>
</dbReference>
<accession>A0A221SSM6</accession>
<keyword evidence="5" id="KW-1185">Reference proteome</keyword>
<dbReference type="Pfam" id="PF22042">
    <property type="entry name" value="EF-G_D2"/>
    <property type="match status" value="1"/>
</dbReference>
<dbReference type="InterPro" id="IPR035649">
    <property type="entry name" value="EFG_V"/>
</dbReference>
<dbReference type="InterPro" id="IPR047872">
    <property type="entry name" value="EFG_IV"/>
</dbReference>
<feature type="domain" description="Tr-type G" evidence="3">
    <location>
        <begin position="1"/>
        <end position="262"/>
    </location>
</feature>
<dbReference type="CDD" id="cd16262">
    <property type="entry name" value="EFG_III"/>
    <property type="match status" value="1"/>
</dbReference>
<dbReference type="NCBIfam" id="TIGR00231">
    <property type="entry name" value="small_GTP"/>
    <property type="match status" value="1"/>
</dbReference>
<dbReference type="GO" id="GO:0005525">
    <property type="term" value="F:GTP binding"/>
    <property type="evidence" value="ECO:0007669"/>
    <property type="project" value="UniProtKB-KW"/>
</dbReference>
<dbReference type="InterPro" id="IPR035647">
    <property type="entry name" value="EFG_III/V"/>
</dbReference>
<dbReference type="InterPro" id="IPR014721">
    <property type="entry name" value="Ribsml_uS5_D2-typ_fold_subgr"/>
</dbReference>
<dbReference type="Pfam" id="PF00009">
    <property type="entry name" value="GTP_EFTU"/>
    <property type="match status" value="1"/>
</dbReference>
<keyword evidence="4" id="KW-0648">Protein biosynthesis</keyword>
<dbReference type="InterPro" id="IPR053905">
    <property type="entry name" value="EF-G-like_DII"/>
</dbReference>
<dbReference type="PANTHER" id="PTHR43261:SF6">
    <property type="entry name" value="ELONGATION FACTOR G-LIKE PROTEIN"/>
    <property type="match status" value="1"/>
</dbReference>
<dbReference type="Gene3D" id="2.40.30.10">
    <property type="entry name" value="Translation factors"/>
    <property type="match status" value="1"/>
</dbReference>
<dbReference type="InterPro" id="IPR009000">
    <property type="entry name" value="Transl_B-barrel_sf"/>
</dbReference>
<dbReference type="GO" id="GO:0003746">
    <property type="term" value="F:translation elongation factor activity"/>
    <property type="evidence" value="ECO:0007669"/>
    <property type="project" value="UniProtKB-KW"/>
</dbReference>
<dbReference type="SMART" id="SM00889">
    <property type="entry name" value="EFG_IV"/>
    <property type="match status" value="1"/>
</dbReference>
<protein>
    <submittedName>
        <fullName evidence="4">Elongation factor G</fullName>
    </submittedName>
</protein>
<dbReference type="SMART" id="SM00838">
    <property type="entry name" value="EFG_C"/>
    <property type="match status" value="1"/>
</dbReference>
<dbReference type="Gene3D" id="3.30.70.870">
    <property type="entry name" value="Elongation Factor G (Translational Gtpase), domain 3"/>
    <property type="match status" value="1"/>
</dbReference>
<dbReference type="InterPro" id="IPR000640">
    <property type="entry name" value="EFG_V-like"/>
</dbReference>
<dbReference type="SUPFAM" id="SSF50447">
    <property type="entry name" value="Translation proteins"/>
    <property type="match status" value="1"/>
</dbReference>
<dbReference type="GO" id="GO:0032790">
    <property type="term" value="P:ribosome disassembly"/>
    <property type="evidence" value="ECO:0007669"/>
    <property type="project" value="TreeGrafter"/>
</dbReference>
<dbReference type="InterPro" id="IPR005517">
    <property type="entry name" value="Transl_elong_EFG/EF2_IV"/>
</dbReference>
<dbReference type="STRING" id="317577.GCA_000419625_01131"/>
<evidence type="ECO:0000259" key="3">
    <source>
        <dbReference type="PROSITE" id="PS51722"/>
    </source>
</evidence>
<dbReference type="InterPro" id="IPR041095">
    <property type="entry name" value="EFG_II"/>
</dbReference>
<evidence type="ECO:0000313" key="4">
    <source>
        <dbReference type="EMBL" id="ASN79640.1"/>
    </source>
</evidence>
<dbReference type="GO" id="GO:0003924">
    <property type="term" value="F:GTPase activity"/>
    <property type="evidence" value="ECO:0007669"/>
    <property type="project" value="InterPro"/>
</dbReference>
<dbReference type="Proteomes" id="UP000259030">
    <property type="component" value="Chromosome"/>
</dbReference>
<dbReference type="InterPro" id="IPR020568">
    <property type="entry name" value="Ribosomal_Su5_D2-typ_SF"/>
</dbReference>
<dbReference type="RefSeq" id="WP_027463215.1">
    <property type="nucleotide sequence ID" value="NZ_CP021081.1"/>
</dbReference>
<dbReference type="SUPFAM" id="SSF52540">
    <property type="entry name" value="P-loop containing nucleoside triphosphate hydrolases"/>
    <property type="match status" value="1"/>
</dbReference>
<dbReference type="EMBL" id="CP021081">
    <property type="protein sequence ID" value="ASN79640.1"/>
    <property type="molecule type" value="Genomic_DNA"/>
</dbReference>
<dbReference type="FunFam" id="3.30.70.240:FF:000001">
    <property type="entry name" value="Elongation factor G"/>
    <property type="match status" value="1"/>
</dbReference>
<dbReference type="CDD" id="cd04088">
    <property type="entry name" value="EFG_mtEFG_II"/>
    <property type="match status" value="1"/>
</dbReference>
<dbReference type="NCBIfam" id="NF009381">
    <property type="entry name" value="PRK12740.1-5"/>
    <property type="match status" value="1"/>
</dbReference>
<keyword evidence="4" id="KW-0251">Elongation factor</keyword>
<dbReference type="KEGG" id="dfc:DFI_00250"/>